<dbReference type="Proteomes" id="UP001311915">
    <property type="component" value="Unassembled WGS sequence"/>
</dbReference>
<dbReference type="AlphaFoldDB" id="A0AAV9L175"/>
<dbReference type="EMBL" id="JAWPEI010000008">
    <property type="protein sequence ID" value="KAK4718594.1"/>
    <property type="molecule type" value="Genomic_DNA"/>
</dbReference>
<accession>A0AAV9L175</accession>
<keyword evidence="2" id="KW-1185">Reference proteome</keyword>
<protein>
    <submittedName>
        <fullName evidence="1">Uncharacterized protein</fullName>
    </submittedName>
</protein>
<gene>
    <name evidence="1" type="ORF">R3W88_016932</name>
</gene>
<evidence type="ECO:0000313" key="1">
    <source>
        <dbReference type="EMBL" id="KAK4718594.1"/>
    </source>
</evidence>
<organism evidence="1 2">
    <name type="scientific">Solanum pinnatisectum</name>
    <name type="common">tansyleaf nightshade</name>
    <dbReference type="NCBI Taxonomy" id="50273"/>
    <lineage>
        <taxon>Eukaryota</taxon>
        <taxon>Viridiplantae</taxon>
        <taxon>Streptophyta</taxon>
        <taxon>Embryophyta</taxon>
        <taxon>Tracheophyta</taxon>
        <taxon>Spermatophyta</taxon>
        <taxon>Magnoliopsida</taxon>
        <taxon>eudicotyledons</taxon>
        <taxon>Gunneridae</taxon>
        <taxon>Pentapetalae</taxon>
        <taxon>asterids</taxon>
        <taxon>lamiids</taxon>
        <taxon>Solanales</taxon>
        <taxon>Solanaceae</taxon>
        <taxon>Solanoideae</taxon>
        <taxon>Solaneae</taxon>
        <taxon>Solanum</taxon>
    </lineage>
</organism>
<proteinExistence type="predicted"/>
<reference evidence="1 2" key="1">
    <citation type="submission" date="2023-10" db="EMBL/GenBank/DDBJ databases">
        <title>Genome-Wide Identification Analysis in wild type Solanum Pinnatisectum Reveals Some Genes Defensing Phytophthora Infestans.</title>
        <authorList>
            <person name="Sun C."/>
        </authorList>
    </citation>
    <scope>NUCLEOTIDE SEQUENCE [LARGE SCALE GENOMIC DNA]</scope>
    <source>
        <strain evidence="1">LQN</strain>
        <tissue evidence="1">Leaf</tissue>
    </source>
</reference>
<name>A0AAV9L175_9SOLN</name>
<evidence type="ECO:0000313" key="2">
    <source>
        <dbReference type="Proteomes" id="UP001311915"/>
    </source>
</evidence>
<comment type="caution">
    <text evidence="1">The sequence shown here is derived from an EMBL/GenBank/DDBJ whole genome shotgun (WGS) entry which is preliminary data.</text>
</comment>
<sequence>MGRFFREKVFILNEICRNPRSSPELLVEESLLLQACSCPGSAAHLKESLSESIGLFHIFVHFILSQRDSTLFLPSQKLKYRCNEQISGPNPPPSLKGVVYKMYTICIQYTLKYRLKG</sequence>